<dbReference type="Gene3D" id="1.20.140.10">
    <property type="entry name" value="Butyryl-CoA Dehydrogenase, subunit A, domain 3"/>
    <property type="match status" value="1"/>
</dbReference>
<dbReference type="GO" id="GO:0006552">
    <property type="term" value="P:L-leucine catabolic process"/>
    <property type="evidence" value="ECO:0007669"/>
    <property type="project" value="TreeGrafter"/>
</dbReference>
<dbReference type="Pfam" id="PF00441">
    <property type="entry name" value="Acyl-CoA_dh_1"/>
    <property type="match status" value="1"/>
</dbReference>
<keyword evidence="1" id="KW-0285">Flavoprotein</keyword>
<proteinExistence type="predicted"/>
<dbReference type="SUPFAM" id="SSF47203">
    <property type="entry name" value="Acyl-CoA dehydrogenase C-terminal domain-like"/>
    <property type="match status" value="1"/>
</dbReference>
<organism evidence="3 4">
    <name type="scientific">Bradyrhizobium archetypum</name>
    <dbReference type="NCBI Taxonomy" id="2721160"/>
    <lineage>
        <taxon>Bacteria</taxon>
        <taxon>Pseudomonadati</taxon>
        <taxon>Pseudomonadota</taxon>
        <taxon>Alphaproteobacteria</taxon>
        <taxon>Hyphomicrobiales</taxon>
        <taxon>Nitrobacteraceae</taxon>
        <taxon>Bradyrhizobium</taxon>
    </lineage>
</organism>
<dbReference type="InterPro" id="IPR006089">
    <property type="entry name" value="Acyl-CoA_DH_CS"/>
</dbReference>
<evidence type="ECO:0000256" key="1">
    <source>
        <dbReference type="ARBA" id="ARBA00022630"/>
    </source>
</evidence>
<dbReference type="EMBL" id="JAAVLW010000021">
    <property type="protein sequence ID" value="NOJ50915.1"/>
    <property type="molecule type" value="Genomic_DNA"/>
</dbReference>
<dbReference type="AlphaFoldDB" id="A0A7Y4HB51"/>
<dbReference type="RefSeq" id="WP_283812152.1">
    <property type="nucleotide sequence ID" value="NZ_JAAVLW010000021.1"/>
</dbReference>
<accession>A0A7Y4HB51</accession>
<feature type="non-terminal residue" evidence="3">
    <location>
        <position position="1"/>
    </location>
</feature>
<dbReference type="PANTHER" id="PTHR43884">
    <property type="entry name" value="ACYL-COA DEHYDROGENASE"/>
    <property type="match status" value="1"/>
</dbReference>
<evidence type="ECO:0000313" key="3">
    <source>
        <dbReference type="EMBL" id="NOJ50915.1"/>
    </source>
</evidence>
<name>A0A7Y4HB51_9BRAD</name>
<dbReference type="Proteomes" id="UP000528734">
    <property type="component" value="Unassembled WGS sequence"/>
</dbReference>
<dbReference type="GO" id="GO:0003995">
    <property type="term" value="F:acyl-CoA dehydrogenase activity"/>
    <property type="evidence" value="ECO:0007669"/>
    <property type="project" value="InterPro"/>
</dbReference>
<dbReference type="InterPro" id="IPR036250">
    <property type="entry name" value="AcylCo_DH-like_C"/>
</dbReference>
<dbReference type="InterPro" id="IPR009075">
    <property type="entry name" value="AcylCo_DH/oxidase_C"/>
</dbReference>
<gene>
    <name evidence="3" type="ORF">HCN50_32720</name>
</gene>
<dbReference type="PROSITE" id="PS00073">
    <property type="entry name" value="ACYL_COA_DH_2"/>
    <property type="match status" value="1"/>
</dbReference>
<evidence type="ECO:0000313" key="4">
    <source>
        <dbReference type="Proteomes" id="UP000528734"/>
    </source>
</evidence>
<protein>
    <submittedName>
        <fullName evidence="3">Isovaleryl-CoA dehydrogenase</fullName>
    </submittedName>
</protein>
<keyword evidence="4" id="KW-1185">Reference proteome</keyword>
<evidence type="ECO:0000259" key="2">
    <source>
        <dbReference type="Pfam" id="PF00441"/>
    </source>
</evidence>
<sequence>GKIADMYTTMNASRAYVYAVAKACDRGETTREDAAGAILYAAEKATQCALDAIQLLGGNGYINDYPTGRLLRDAKLYEIGAGTSEIRRMLIGRELFEKTS</sequence>
<comment type="caution">
    <text evidence="3">The sequence shown here is derived from an EMBL/GenBank/DDBJ whole genome shotgun (WGS) entry which is preliminary data.</text>
</comment>
<reference evidence="3 4" key="1">
    <citation type="submission" date="2020-03" db="EMBL/GenBank/DDBJ databases">
        <title>Bradyrhizobium diversity isolated from nodules of Muelleranthus trifoliolatus.</title>
        <authorList>
            <person name="Klepa M."/>
            <person name="Helene L."/>
            <person name="Hungria M."/>
        </authorList>
    </citation>
    <scope>NUCLEOTIDE SEQUENCE [LARGE SCALE GENOMIC DNA]</scope>
    <source>
        <strain evidence="3 4">WSM 1744</strain>
    </source>
</reference>
<feature type="domain" description="Acyl-CoA dehydrogenase/oxidase C-terminal" evidence="2">
    <location>
        <begin position="2"/>
        <end position="95"/>
    </location>
</feature>
<dbReference type="PANTHER" id="PTHR43884:SF12">
    <property type="entry name" value="ISOVALERYL-COA DEHYDROGENASE, MITOCHONDRIAL-RELATED"/>
    <property type="match status" value="1"/>
</dbReference>